<organism evidence="1 2">
    <name type="scientific">Apiospora saccharicola</name>
    <dbReference type="NCBI Taxonomy" id="335842"/>
    <lineage>
        <taxon>Eukaryota</taxon>
        <taxon>Fungi</taxon>
        <taxon>Dikarya</taxon>
        <taxon>Ascomycota</taxon>
        <taxon>Pezizomycotina</taxon>
        <taxon>Sordariomycetes</taxon>
        <taxon>Xylariomycetidae</taxon>
        <taxon>Amphisphaeriales</taxon>
        <taxon>Apiosporaceae</taxon>
        <taxon>Apiospora</taxon>
    </lineage>
</organism>
<evidence type="ECO:0000313" key="1">
    <source>
        <dbReference type="EMBL" id="KAK8046182.1"/>
    </source>
</evidence>
<accession>A0ABR1THV7</accession>
<keyword evidence="2" id="KW-1185">Reference proteome</keyword>
<protein>
    <submittedName>
        <fullName evidence="1">Uncharacterized protein</fullName>
    </submittedName>
</protein>
<reference evidence="1 2" key="1">
    <citation type="submission" date="2023-01" db="EMBL/GenBank/DDBJ databases">
        <title>Analysis of 21 Apiospora genomes using comparative genomics revels a genus with tremendous synthesis potential of carbohydrate active enzymes and secondary metabolites.</title>
        <authorList>
            <person name="Sorensen T."/>
        </authorList>
    </citation>
    <scope>NUCLEOTIDE SEQUENCE [LARGE SCALE GENOMIC DNA]</scope>
    <source>
        <strain evidence="1 2">CBS 83171</strain>
    </source>
</reference>
<dbReference type="Proteomes" id="UP001446871">
    <property type="component" value="Unassembled WGS sequence"/>
</dbReference>
<dbReference type="InterPro" id="IPR010775">
    <property type="entry name" value="DUF1365"/>
</dbReference>
<feature type="non-terminal residue" evidence="1">
    <location>
        <position position="1"/>
    </location>
</feature>
<proteinExistence type="predicted"/>
<comment type="caution">
    <text evidence="1">The sequence shown here is derived from an EMBL/GenBank/DDBJ whole genome shotgun (WGS) entry which is preliminary data.</text>
</comment>
<dbReference type="EMBL" id="JAQQWM010000009">
    <property type="protein sequence ID" value="KAK8046182.1"/>
    <property type="molecule type" value="Genomic_DNA"/>
</dbReference>
<dbReference type="Pfam" id="PF07103">
    <property type="entry name" value="DUF1365"/>
    <property type="match status" value="1"/>
</dbReference>
<evidence type="ECO:0000313" key="2">
    <source>
        <dbReference type="Proteomes" id="UP001446871"/>
    </source>
</evidence>
<sequence>VVTAVHLCRLHAQTRVLSTPSYHGVSINKPQVIKCNISHCRLFPSKHRFTYSYLSLGIPVRSPGYSWPPFPKRYPWWLRCLLNVPPAAHLERGIHGKSLSENLDGYRSKKGLYPSDYPYVYLVTSAKIFGRGFNPASFWYLYSTERQLRCVVAEVNNTFGERRMYLFPNTEGGGEKFKQACEKDFHVSPFSSRKGTYVLSSSDPAAGENVAITTTLCSSKGHPKLVARWWSTAPAIDPAALSMLSCLLLLSGWGWMVLLTFPRILFQAVMLAYLRKLHIWYRPEPTPLAVARRPTNSEALLATILVRYLRVLVESACFTMDMSFHHHGLLHIRFIHEHRAPDLSLGIHTPQFYRQMITYESLAAYLSSTLLDPYMENHTAWSKDAEGFIATLQGLETAKGFEKPRLDCTKGRKLILGICWAIYSHLRWTACAKGAYPNPGFPSTRETPRTPHIRLRDGPCFLDQFVRYHCSWPMQLRYMLTVMGLQWRAWLSATAGGE</sequence>
<name>A0ABR1THV7_9PEZI</name>
<dbReference type="PANTHER" id="PTHR33973:SF4">
    <property type="entry name" value="OS07G0153300 PROTEIN"/>
    <property type="match status" value="1"/>
</dbReference>
<gene>
    <name evidence="1" type="ORF">PG996_014246</name>
</gene>
<dbReference type="PANTHER" id="PTHR33973">
    <property type="entry name" value="OS07G0153300 PROTEIN"/>
    <property type="match status" value="1"/>
</dbReference>